<feature type="region of interest" description="Disordered" evidence="1">
    <location>
        <begin position="827"/>
        <end position="905"/>
    </location>
</feature>
<feature type="compositionally biased region" description="Low complexity" evidence="1">
    <location>
        <begin position="747"/>
        <end position="761"/>
    </location>
</feature>
<organism evidence="2 3">
    <name type="scientific">Madurella fahalii</name>
    <dbReference type="NCBI Taxonomy" id="1157608"/>
    <lineage>
        <taxon>Eukaryota</taxon>
        <taxon>Fungi</taxon>
        <taxon>Dikarya</taxon>
        <taxon>Ascomycota</taxon>
        <taxon>Pezizomycotina</taxon>
        <taxon>Sordariomycetes</taxon>
        <taxon>Sordariomycetidae</taxon>
        <taxon>Sordariales</taxon>
        <taxon>Sordariales incertae sedis</taxon>
        <taxon>Madurella</taxon>
    </lineage>
</organism>
<gene>
    <name evidence="2" type="ORF">MFIFM68171_08861</name>
</gene>
<keyword evidence="3" id="KW-1185">Reference proteome</keyword>
<feature type="compositionally biased region" description="Polar residues" evidence="1">
    <location>
        <begin position="613"/>
        <end position="623"/>
    </location>
</feature>
<keyword evidence="2" id="KW-0418">Kinase</keyword>
<keyword evidence="2" id="KW-0808">Transferase</keyword>
<reference evidence="2 3" key="1">
    <citation type="submission" date="2024-09" db="EMBL/GenBank/DDBJ databases">
        <title>Itraconazole resistance in Madurella fahalii resulting from another homologue of gene encoding cytochrome P450 14-alpha sterol demethylase (CYP51).</title>
        <authorList>
            <person name="Yoshioka I."/>
            <person name="Fahal A.H."/>
            <person name="Kaneko S."/>
            <person name="Yaguchi T."/>
        </authorList>
    </citation>
    <scope>NUCLEOTIDE SEQUENCE [LARGE SCALE GENOMIC DNA]</scope>
    <source>
        <strain evidence="2 3">IFM 68171</strain>
    </source>
</reference>
<comment type="caution">
    <text evidence="2">The sequence shown here is derived from an EMBL/GenBank/DDBJ whole genome shotgun (WGS) entry which is preliminary data.</text>
</comment>
<dbReference type="EMBL" id="BAAFSV010000005">
    <property type="protein sequence ID" value="GAB1318651.1"/>
    <property type="molecule type" value="Genomic_DNA"/>
</dbReference>
<feature type="region of interest" description="Disordered" evidence="1">
    <location>
        <begin position="355"/>
        <end position="394"/>
    </location>
</feature>
<feature type="compositionally biased region" description="Basic and acidic residues" evidence="1">
    <location>
        <begin position="362"/>
        <end position="379"/>
    </location>
</feature>
<proteinExistence type="predicted"/>
<feature type="region of interest" description="Disordered" evidence="1">
    <location>
        <begin position="612"/>
        <end position="670"/>
    </location>
</feature>
<dbReference type="GeneID" id="98179603"/>
<dbReference type="GO" id="GO:0016301">
    <property type="term" value="F:kinase activity"/>
    <property type="evidence" value="ECO:0007669"/>
    <property type="project" value="UniProtKB-KW"/>
</dbReference>
<evidence type="ECO:0000313" key="3">
    <source>
        <dbReference type="Proteomes" id="UP001628179"/>
    </source>
</evidence>
<feature type="compositionally biased region" description="Polar residues" evidence="1">
    <location>
        <begin position="380"/>
        <end position="391"/>
    </location>
</feature>
<dbReference type="Proteomes" id="UP001628179">
    <property type="component" value="Unassembled WGS sequence"/>
</dbReference>
<dbReference type="PANTHER" id="PTHR48125:SF10">
    <property type="entry name" value="OS12G0136300 PROTEIN"/>
    <property type="match status" value="1"/>
</dbReference>
<feature type="compositionally biased region" description="Acidic residues" evidence="1">
    <location>
        <begin position="880"/>
        <end position="905"/>
    </location>
</feature>
<feature type="compositionally biased region" description="Polar residues" evidence="1">
    <location>
        <begin position="24"/>
        <end position="35"/>
    </location>
</feature>
<protein>
    <submittedName>
        <fullName evidence="2">Histidine kinase group protein</fullName>
    </submittedName>
</protein>
<evidence type="ECO:0000256" key="1">
    <source>
        <dbReference type="SAM" id="MobiDB-lite"/>
    </source>
</evidence>
<feature type="region of interest" description="Disordered" evidence="1">
    <location>
        <begin position="742"/>
        <end position="808"/>
    </location>
</feature>
<dbReference type="RefSeq" id="XP_070920381.1">
    <property type="nucleotide sequence ID" value="XM_071064280.1"/>
</dbReference>
<feature type="compositionally biased region" description="Pro residues" evidence="1">
    <location>
        <begin position="626"/>
        <end position="637"/>
    </location>
</feature>
<dbReference type="PANTHER" id="PTHR48125">
    <property type="entry name" value="LP07818P1"/>
    <property type="match status" value="1"/>
</dbReference>
<evidence type="ECO:0000313" key="2">
    <source>
        <dbReference type="EMBL" id="GAB1318651.1"/>
    </source>
</evidence>
<sequence>MPKKKKSAPGEDGENVNGDPPSPATQSLPSPTTMSSPALKKPTKTKAPPPPPPPSQQVLVICRNKHWRYISSFHGPWLQLPPEILETIANANYNTPRPRPIDPAVFFDLVKIRRLVDEATNLAVRAASGVASIGHRTLPGASHHASALGLEFGLRPPPQTKLSPERKHRMREQATQKLVKAYRLDEIACSVATMQSASSLEEVASLVLQRNPQDPDAKYVHFFHEKIPSRQLAECTSLTPLNEIVAARPSDPEPLRTRAMVRVFKDDYQGAIDDLTEALKLHRLYRPAHTSRKISSQETQISEKQPQGNTRRQEGIILKEEDQPSSLEMQLLFQRAGVYLATACRHVATALPEQHLTPRGSMTRESDVANGHVDSDTRNETVATEQEQSAGLPTAAEEAQKRMAEARKLVRHNAKRALRDYTAYLAHFEYSPDLPIEIAEDFTRKVNFAVNGARVPRSHSYPAGPRSPVAGEGEPSNAPHRIYTLSDLFTPSPPSGLPAYPSTELVTTRQQQPPSPGSVQTTTETLTCHPLLTDALHALLLCHCLIQTSAKELLRHAYMVARLARLADGYPVFQSSRCPARADWVEVLRAGSNWIQLAGTWEDLCAPAPLPLFQSTGNGSGQVPVSLPPPPPPPPPPKRTEALVGLGGDSATTSPDSPTAPGSVPPPEIEKQREDGILHQAVVDALGDDRVNDESTFHLAIRARQLRAERDYRLDNAVAALDAKLARGELDAPRAAASVNNLTQPNAADATATATATATAASETEPHPQPQPQPQALIHTGSTATATPLPPTPSTPRSRAAFDDGRDYPISTERASAVARWVLEAPLPSAGSGAGGAAAGDGAARKRKKKPVKKAVGSAGAKVEDVQRDERKAGSGGGETDGDGDGEGEGEAGDGDGEGEVETQV</sequence>
<feature type="compositionally biased region" description="Polar residues" evidence="1">
    <location>
        <begin position="293"/>
        <end position="310"/>
    </location>
</feature>
<feature type="compositionally biased region" description="Basic and acidic residues" evidence="1">
    <location>
        <begin position="862"/>
        <end position="873"/>
    </location>
</feature>
<feature type="region of interest" description="Disordered" evidence="1">
    <location>
        <begin position="289"/>
        <end position="312"/>
    </location>
</feature>
<feature type="region of interest" description="Disordered" evidence="1">
    <location>
        <begin position="1"/>
        <end position="57"/>
    </location>
</feature>
<accession>A0ABQ0GLQ9</accession>
<name>A0ABQ0GLQ9_9PEZI</name>
<feature type="region of interest" description="Disordered" evidence="1">
    <location>
        <begin position="455"/>
        <end position="477"/>
    </location>
</feature>